<feature type="region of interest" description="Disordered" evidence="1">
    <location>
        <begin position="13"/>
        <end position="38"/>
    </location>
</feature>
<keyword evidence="3" id="KW-1185">Reference proteome</keyword>
<accession>A0ABX4HLE9</accession>
<organism evidence="2 3">
    <name type="scientific">Vreelandella alkaliphila</name>
    <dbReference type="NCBI Taxonomy" id="272774"/>
    <lineage>
        <taxon>Bacteria</taxon>
        <taxon>Pseudomonadati</taxon>
        <taxon>Pseudomonadota</taxon>
        <taxon>Gammaproteobacteria</taxon>
        <taxon>Oceanospirillales</taxon>
        <taxon>Halomonadaceae</taxon>
        <taxon>Vreelandella</taxon>
    </lineage>
</organism>
<proteinExistence type="predicted"/>
<evidence type="ECO:0000313" key="3">
    <source>
        <dbReference type="Proteomes" id="UP000218675"/>
    </source>
</evidence>
<dbReference type="RefSeq" id="WP_095602329.1">
    <property type="nucleotide sequence ID" value="NZ_NSKA01000001.1"/>
</dbReference>
<reference evidence="2 3" key="1">
    <citation type="submission" date="2017-08" db="EMBL/GenBank/DDBJ databases">
        <title>Halomonas binhaiensis sp. nov., isolated from saline alkaline soil.</title>
        <authorList>
            <person name="Wang D."/>
            <person name="Zhang G."/>
        </authorList>
    </citation>
    <scope>NUCLEOTIDE SEQUENCE [LARGE SCALE GENOMIC DNA]</scope>
    <source>
        <strain evidence="2 3">WN018</strain>
    </source>
</reference>
<sequence length="120" mass="13717">MNGEALLARIAQMQATAGASRPQDKPGNRQRPHQRRATVTTRIEPWLALIEKRCGLLAEDRRFIRLRLATRQHGDAMQLAEGYSTAWEQAAMQEQRAHVKNNAGRQAANRWLECHLKNNH</sequence>
<protein>
    <submittedName>
        <fullName evidence="2">Uncharacterized protein</fullName>
    </submittedName>
</protein>
<dbReference type="Proteomes" id="UP000218675">
    <property type="component" value="Unassembled WGS sequence"/>
</dbReference>
<evidence type="ECO:0000256" key="1">
    <source>
        <dbReference type="SAM" id="MobiDB-lite"/>
    </source>
</evidence>
<evidence type="ECO:0000313" key="2">
    <source>
        <dbReference type="EMBL" id="PAU73178.1"/>
    </source>
</evidence>
<dbReference type="EMBL" id="NSKA01000001">
    <property type="protein sequence ID" value="PAU73178.1"/>
    <property type="molecule type" value="Genomic_DNA"/>
</dbReference>
<name>A0ABX4HLE9_9GAMM</name>
<comment type="caution">
    <text evidence="2">The sequence shown here is derived from an EMBL/GenBank/DDBJ whole genome shotgun (WGS) entry which is preliminary data.</text>
</comment>
<gene>
    <name evidence="2" type="ORF">CK497_00775</name>
</gene>